<dbReference type="Proteomes" id="UP000051373">
    <property type="component" value="Unassembled WGS sequence"/>
</dbReference>
<dbReference type="GO" id="GO:0010181">
    <property type="term" value="F:FMN binding"/>
    <property type="evidence" value="ECO:0007669"/>
    <property type="project" value="UniProtKB-UniRule"/>
</dbReference>
<comment type="function">
    <text evidence="3">Catalyzes two sequential steps in the biosynthesis of coenzyme A. In the first step cysteine is conjugated to 4'-phosphopantothenate to form 4-phosphopantothenoylcysteine. In the second step the latter compound is decarboxylated to form 4'-phosphopantotheine.</text>
</comment>
<feature type="binding site" evidence="3">
    <location>
        <position position="314"/>
    </location>
    <ligand>
        <name>CTP</name>
        <dbReference type="ChEBI" id="CHEBI:37563"/>
    </ligand>
</feature>
<accession>A0A0S8FUD8</accession>
<feature type="binding site" evidence="3">
    <location>
        <position position="272"/>
    </location>
    <ligand>
        <name>CTP</name>
        <dbReference type="ChEBI" id="CHEBI:37563"/>
    </ligand>
</feature>
<dbReference type="InterPro" id="IPR035929">
    <property type="entry name" value="CoaB-like_sf"/>
</dbReference>
<evidence type="ECO:0000256" key="3">
    <source>
        <dbReference type="HAMAP-Rule" id="MF_02225"/>
    </source>
</evidence>
<dbReference type="SUPFAM" id="SSF102645">
    <property type="entry name" value="CoaB-like"/>
    <property type="match status" value="1"/>
</dbReference>
<dbReference type="Pfam" id="PF04127">
    <property type="entry name" value="DFP"/>
    <property type="match status" value="1"/>
</dbReference>
<keyword evidence="2 3" id="KW-0456">Lyase</keyword>
<feature type="binding site" evidence="3">
    <location>
        <position position="332"/>
    </location>
    <ligand>
        <name>CTP</name>
        <dbReference type="ChEBI" id="CHEBI:37563"/>
    </ligand>
</feature>
<dbReference type="InterPro" id="IPR005252">
    <property type="entry name" value="CoaBC"/>
</dbReference>
<evidence type="ECO:0000259" key="6">
    <source>
        <dbReference type="Pfam" id="PF04127"/>
    </source>
</evidence>
<keyword evidence="1 3" id="KW-0210">Decarboxylase</keyword>
<dbReference type="GO" id="GO:0004633">
    <property type="term" value="F:phosphopantothenoylcysteine decarboxylase activity"/>
    <property type="evidence" value="ECO:0007669"/>
    <property type="project" value="UniProtKB-UniRule"/>
</dbReference>
<evidence type="ECO:0000256" key="4">
    <source>
        <dbReference type="RuleBase" id="RU364078"/>
    </source>
</evidence>
<comment type="cofactor">
    <cofactor evidence="3">
        <name>Mg(2+)</name>
        <dbReference type="ChEBI" id="CHEBI:18420"/>
    </cofactor>
</comment>
<dbReference type="InterPro" id="IPR007085">
    <property type="entry name" value="DNA/pantothenate-metab_flavo_C"/>
</dbReference>
<dbReference type="GO" id="GO:0071513">
    <property type="term" value="C:phosphopantothenoylcysteine decarboxylase complex"/>
    <property type="evidence" value="ECO:0007669"/>
    <property type="project" value="TreeGrafter"/>
</dbReference>
<protein>
    <recommendedName>
        <fullName evidence="3">Coenzyme A biosynthesis bifunctional protein CoaBC</fullName>
    </recommendedName>
    <alternativeName>
        <fullName evidence="3">DNA/pantothenate metabolism flavoprotein</fullName>
    </alternativeName>
    <alternativeName>
        <fullName evidence="3">Phosphopantothenoylcysteine synthetase/decarboxylase</fullName>
        <shortName evidence="3">PPCS-PPCDC</shortName>
    </alternativeName>
    <domain>
        <recommendedName>
            <fullName evidence="3">Phosphopantothenoylcysteine decarboxylase</fullName>
            <shortName evidence="3">PPC decarboxylase</shortName>
            <shortName evidence="3">PPC-DC</shortName>
            <ecNumber evidence="3">4.1.1.36</ecNumber>
        </recommendedName>
        <alternativeName>
            <fullName evidence="3">CoaC</fullName>
        </alternativeName>
    </domain>
    <domain>
        <recommendedName>
            <fullName evidence="3">Phosphopantothenate--cysteine ligase</fullName>
            <ecNumber evidence="3">6.3.2.5</ecNumber>
        </recommendedName>
        <alternativeName>
            <fullName evidence="3">CoaB</fullName>
        </alternativeName>
        <alternativeName>
            <fullName evidence="3">Phosphopantothenoylcysteine synthetase</fullName>
            <shortName evidence="3">PPC synthetase</shortName>
            <shortName evidence="3">PPC-S</shortName>
        </alternativeName>
    </domain>
</protein>
<evidence type="ECO:0000259" key="5">
    <source>
        <dbReference type="Pfam" id="PF02441"/>
    </source>
</evidence>
<dbReference type="Pfam" id="PF02441">
    <property type="entry name" value="Flavoprotein"/>
    <property type="match status" value="1"/>
</dbReference>
<dbReference type="Gene3D" id="3.40.50.1950">
    <property type="entry name" value="Flavin prenyltransferase-like"/>
    <property type="match status" value="1"/>
</dbReference>
<dbReference type="EMBL" id="LJUJ01000009">
    <property type="protein sequence ID" value="KPK63738.1"/>
    <property type="molecule type" value="Genomic_DNA"/>
</dbReference>
<evidence type="ECO:0000256" key="1">
    <source>
        <dbReference type="ARBA" id="ARBA00022793"/>
    </source>
</evidence>
<feature type="region of interest" description="Phosphopantothenoylcysteine decarboxylase" evidence="3">
    <location>
        <begin position="1"/>
        <end position="183"/>
    </location>
</feature>
<dbReference type="GO" id="GO:0046872">
    <property type="term" value="F:metal ion binding"/>
    <property type="evidence" value="ECO:0007669"/>
    <property type="project" value="UniProtKB-KW"/>
</dbReference>
<sequence length="390" mass="43074">MKVLLGVCGSIAAYKSLELARLLQKQGAEVRFLLTKSAQHFVTPLTCQTLSKNEVYEEQFVLTKGIKHLTLSEWSDIFVVAPATANIVGKAACGIGDDLLSTTLLSFTKPVLFVPAMDQGMWDNAIVQKNVMILRGHGFHFLEPSVGVLASGKIGRGRFPSIETILKKIVAVFEGRCSLNNTNFLVTGGRTEEDLDPVRVVTNRSSGLMAAELMRAIYCRNGNVRGIIGEVACTLPEEVEITRVRTANEMSGALSKNFGWCDCLIMAAAVGDYRPKRGSSTKIHDAAYRVDLEKNVDLTKEVTRQKAGRVVVGFSLEDKNQVQRAREKMKSKRLDYVVMNSSSAVGDTRIRASILKPKGKPIVCEEQTKWQLANRILDECLPQLARRKKK</sequence>
<comment type="caution">
    <text evidence="3">Lacks conserved residue(s) required for the propagation of feature annotation.</text>
</comment>
<organism evidence="7 8">
    <name type="scientific">candidate division WOR_3 bacterium SM23_42</name>
    <dbReference type="NCBI Taxonomy" id="1703779"/>
    <lineage>
        <taxon>Bacteria</taxon>
        <taxon>Bacteria division WOR-3</taxon>
    </lineage>
</organism>
<feature type="binding site" evidence="3">
    <location>
        <position position="282"/>
    </location>
    <ligand>
        <name>CTP</name>
        <dbReference type="ChEBI" id="CHEBI:37563"/>
    </ligand>
</feature>
<comment type="function">
    <text evidence="4">Catalyzes two steps in the biosynthesis of coenzyme A. In the first step cysteine is conjugated to 4'-phosphopantothenate to form 4-phosphopantothenoylcysteine, in the latter compound is decarboxylated to form 4'-phosphopantotheine.</text>
</comment>
<dbReference type="EC" id="4.1.1.36" evidence="3"/>
<evidence type="ECO:0000313" key="7">
    <source>
        <dbReference type="EMBL" id="KPK63738.1"/>
    </source>
</evidence>
<comment type="catalytic activity">
    <reaction evidence="3 4">
        <text>N-[(R)-4-phosphopantothenoyl]-L-cysteine + H(+) = (R)-4'-phosphopantetheine + CO2</text>
        <dbReference type="Rhea" id="RHEA:16793"/>
        <dbReference type="ChEBI" id="CHEBI:15378"/>
        <dbReference type="ChEBI" id="CHEBI:16526"/>
        <dbReference type="ChEBI" id="CHEBI:59458"/>
        <dbReference type="ChEBI" id="CHEBI:61723"/>
        <dbReference type="EC" id="4.1.1.36"/>
    </reaction>
</comment>
<gene>
    <name evidence="3" type="primary">coaBC</name>
    <name evidence="7" type="ORF">AMJ83_05970</name>
</gene>
<feature type="region of interest" description="Phosphopantothenate--cysteine ligase" evidence="3">
    <location>
        <begin position="184"/>
        <end position="390"/>
    </location>
</feature>
<dbReference type="Gene3D" id="3.40.50.10300">
    <property type="entry name" value="CoaB-like"/>
    <property type="match status" value="1"/>
</dbReference>
<keyword evidence="3 4" id="KW-0288">FMN</keyword>
<dbReference type="SUPFAM" id="SSF52507">
    <property type="entry name" value="Homo-oligomeric flavin-containing Cys decarboxylases, HFCD"/>
    <property type="match status" value="1"/>
</dbReference>
<dbReference type="AlphaFoldDB" id="A0A0S8FUD8"/>
<comment type="similarity">
    <text evidence="3 4">In the C-terminal section; belongs to the PPC synthetase family.</text>
</comment>
<keyword evidence="3 4" id="KW-0436">Ligase</keyword>
<proteinExistence type="inferred from homology"/>
<evidence type="ECO:0000256" key="2">
    <source>
        <dbReference type="ARBA" id="ARBA00023239"/>
    </source>
</evidence>
<dbReference type="PANTHER" id="PTHR14359:SF6">
    <property type="entry name" value="PHOSPHOPANTOTHENOYLCYSTEINE DECARBOXYLASE"/>
    <property type="match status" value="1"/>
</dbReference>
<comment type="caution">
    <text evidence="7">The sequence shown here is derived from an EMBL/GenBank/DDBJ whole genome shotgun (WGS) entry which is preliminary data.</text>
</comment>
<keyword evidence="3 4" id="KW-0285">Flavoprotein</keyword>
<keyword evidence="3" id="KW-0511">Multifunctional enzyme</keyword>
<feature type="domain" description="Flavoprotein" evidence="5">
    <location>
        <begin position="1"/>
        <end position="171"/>
    </location>
</feature>
<keyword evidence="3" id="KW-0460">Magnesium</keyword>
<dbReference type="EC" id="6.3.2.5" evidence="3"/>
<comment type="pathway">
    <text evidence="3 4">Cofactor biosynthesis; coenzyme A biosynthesis; CoA from (R)-pantothenate: step 3/5.</text>
</comment>
<dbReference type="GO" id="GO:0015941">
    <property type="term" value="P:pantothenate catabolic process"/>
    <property type="evidence" value="ECO:0007669"/>
    <property type="project" value="InterPro"/>
</dbReference>
<comment type="similarity">
    <text evidence="3 4">In the N-terminal section; belongs to the HFCD (homo-oligomeric flavin containing Cys decarboxylase) superfamily.</text>
</comment>
<keyword evidence="3" id="KW-0479">Metal-binding</keyword>
<evidence type="ECO:0000313" key="8">
    <source>
        <dbReference type="Proteomes" id="UP000051373"/>
    </source>
</evidence>
<comment type="catalytic activity">
    <reaction evidence="3 4">
        <text>(R)-4'-phosphopantothenate + L-cysteine + CTP = N-[(R)-4-phosphopantothenoyl]-L-cysteine + CMP + diphosphate + H(+)</text>
        <dbReference type="Rhea" id="RHEA:19397"/>
        <dbReference type="ChEBI" id="CHEBI:10986"/>
        <dbReference type="ChEBI" id="CHEBI:15378"/>
        <dbReference type="ChEBI" id="CHEBI:33019"/>
        <dbReference type="ChEBI" id="CHEBI:35235"/>
        <dbReference type="ChEBI" id="CHEBI:37563"/>
        <dbReference type="ChEBI" id="CHEBI:59458"/>
        <dbReference type="ChEBI" id="CHEBI:60377"/>
        <dbReference type="EC" id="6.3.2.5"/>
    </reaction>
</comment>
<dbReference type="GO" id="GO:0004632">
    <property type="term" value="F:phosphopantothenate--cysteine ligase activity"/>
    <property type="evidence" value="ECO:0007669"/>
    <property type="project" value="UniProtKB-UniRule"/>
</dbReference>
<dbReference type="STRING" id="1703779.AMJ83_05970"/>
<dbReference type="HAMAP" id="MF_02225">
    <property type="entry name" value="CoaBC"/>
    <property type="match status" value="1"/>
</dbReference>
<reference evidence="7 8" key="1">
    <citation type="journal article" date="2015" name="Microbiome">
        <title>Genomic resolution of linkages in carbon, nitrogen, and sulfur cycling among widespread estuary sediment bacteria.</title>
        <authorList>
            <person name="Baker B.J."/>
            <person name="Lazar C.S."/>
            <person name="Teske A.P."/>
            <person name="Dick G.J."/>
        </authorList>
    </citation>
    <scope>NUCLEOTIDE SEQUENCE [LARGE SCALE GENOMIC DNA]</scope>
    <source>
        <strain evidence="7">SM23_42</strain>
    </source>
</reference>
<comment type="cofactor">
    <cofactor evidence="3">
        <name>FMN</name>
        <dbReference type="ChEBI" id="CHEBI:58210"/>
    </cofactor>
    <text evidence="3">Binds 1 FMN per subunit.</text>
</comment>
<dbReference type="PANTHER" id="PTHR14359">
    <property type="entry name" value="HOMO-OLIGOMERIC FLAVIN CONTAINING CYS DECARBOXYLASE FAMILY"/>
    <property type="match status" value="1"/>
</dbReference>
<dbReference type="InterPro" id="IPR003382">
    <property type="entry name" value="Flavoprotein"/>
</dbReference>
<dbReference type="PATRIC" id="fig|1703779.3.peg.1528"/>
<dbReference type="NCBIfam" id="TIGR00521">
    <property type="entry name" value="coaBC_dfp"/>
    <property type="match status" value="1"/>
</dbReference>
<name>A0A0S8FUD8_UNCW3</name>
<dbReference type="UniPathway" id="UPA00241">
    <property type="reaction ID" value="UER00353"/>
</dbReference>
<dbReference type="InterPro" id="IPR036551">
    <property type="entry name" value="Flavin_trans-like"/>
</dbReference>
<comment type="pathway">
    <text evidence="3 4">Cofactor biosynthesis; coenzyme A biosynthesis; CoA from (R)-pantothenate: step 2/5.</text>
</comment>
<feature type="binding site" evidence="3">
    <location>
        <position position="328"/>
    </location>
    <ligand>
        <name>CTP</name>
        <dbReference type="ChEBI" id="CHEBI:37563"/>
    </ligand>
</feature>
<feature type="domain" description="DNA/pantothenate metabolism flavoprotein C-terminal" evidence="6">
    <location>
        <begin position="180"/>
        <end position="380"/>
    </location>
</feature>
<dbReference type="GO" id="GO:0015937">
    <property type="term" value="P:coenzyme A biosynthetic process"/>
    <property type="evidence" value="ECO:0007669"/>
    <property type="project" value="UniProtKB-UniRule"/>
</dbReference>